<evidence type="ECO:0000313" key="2">
    <source>
        <dbReference type="Proteomes" id="UP001055439"/>
    </source>
</evidence>
<evidence type="ECO:0000313" key="1">
    <source>
        <dbReference type="EMBL" id="URD92135.1"/>
    </source>
</evidence>
<proteinExistence type="predicted"/>
<organism evidence="1 2">
    <name type="scientific">Musa troglodytarum</name>
    <name type="common">fe'i banana</name>
    <dbReference type="NCBI Taxonomy" id="320322"/>
    <lineage>
        <taxon>Eukaryota</taxon>
        <taxon>Viridiplantae</taxon>
        <taxon>Streptophyta</taxon>
        <taxon>Embryophyta</taxon>
        <taxon>Tracheophyta</taxon>
        <taxon>Spermatophyta</taxon>
        <taxon>Magnoliopsida</taxon>
        <taxon>Liliopsida</taxon>
        <taxon>Zingiberales</taxon>
        <taxon>Musaceae</taxon>
        <taxon>Musa</taxon>
    </lineage>
</organism>
<accession>A0A9E7FB88</accession>
<gene>
    <name evidence="1" type="ORF">MUK42_27259</name>
</gene>
<dbReference type="Proteomes" id="UP001055439">
    <property type="component" value="Chromosome 3"/>
</dbReference>
<name>A0A9E7FB88_9LILI</name>
<sequence length="95" mass="10865">MTKKIHVRATVCLNLPWVFVRYEAYIGAIVYKLSRGDEKLLTIALEVGEDLVVDSITKPLEIFCDNTIAIFFSKTHKYSGGFKHIEIKYLITCSH</sequence>
<keyword evidence="2" id="KW-1185">Reference proteome</keyword>
<dbReference type="EMBL" id="CP097505">
    <property type="protein sequence ID" value="URD92135.1"/>
    <property type="molecule type" value="Genomic_DNA"/>
</dbReference>
<dbReference type="AlphaFoldDB" id="A0A9E7FB88"/>
<dbReference type="OrthoDB" id="772220at2759"/>
<protein>
    <submittedName>
        <fullName evidence="1">Uncharacterized protein</fullName>
    </submittedName>
</protein>
<reference evidence="1" key="1">
    <citation type="submission" date="2022-05" db="EMBL/GenBank/DDBJ databases">
        <title>The Musa troglodytarum L. genome provides insights into the mechanism of non-climacteric behaviour and enrichment of carotenoids.</title>
        <authorList>
            <person name="Wang J."/>
        </authorList>
    </citation>
    <scope>NUCLEOTIDE SEQUENCE</scope>
    <source>
        <tissue evidence="1">Leaf</tissue>
    </source>
</reference>